<protein>
    <submittedName>
        <fullName evidence="2">Uncharacterized protein</fullName>
    </submittedName>
</protein>
<proteinExistence type="predicted"/>
<organism evidence="2 3">
    <name type="scientific">Sus scrofa</name>
    <name type="common">Pig</name>
    <dbReference type="NCBI Taxonomy" id="9823"/>
    <lineage>
        <taxon>Eukaryota</taxon>
        <taxon>Metazoa</taxon>
        <taxon>Chordata</taxon>
        <taxon>Craniata</taxon>
        <taxon>Vertebrata</taxon>
        <taxon>Euteleostomi</taxon>
        <taxon>Mammalia</taxon>
        <taxon>Eutheria</taxon>
        <taxon>Laurasiatheria</taxon>
        <taxon>Artiodactyla</taxon>
        <taxon>Suina</taxon>
        <taxon>Suidae</taxon>
        <taxon>Sus</taxon>
    </lineage>
</organism>
<feature type="compositionally biased region" description="Basic and acidic residues" evidence="1">
    <location>
        <begin position="133"/>
        <end position="151"/>
    </location>
</feature>
<feature type="compositionally biased region" description="Basic residues" evidence="1">
    <location>
        <begin position="85"/>
        <end position="94"/>
    </location>
</feature>
<dbReference type="AlphaFoldDB" id="A0A4X1UMK4"/>
<accession>A0A4X1UMK4</accession>
<dbReference type="Proteomes" id="UP000314985">
    <property type="component" value="Chromosome 6"/>
</dbReference>
<reference evidence="2 3" key="1">
    <citation type="submission" date="2017-08" db="EMBL/GenBank/DDBJ databases">
        <title>USMARCv1.0.</title>
        <authorList>
            <person name="Hannum G.I."/>
            <person name="Koren S."/>
            <person name="Schroeder S.G."/>
            <person name="Chin S.C."/>
            <person name="Nonneman D.J."/>
            <person name="Becker S.A."/>
            <person name="Rosen B.D."/>
            <person name="Bickhart D.M."/>
            <person name="Putnam N.H."/>
            <person name="Green R.E."/>
            <person name="Tuggle C.K."/>
            <person name="Liu H."/>
            <person name="Rohrer G.A."/>
            <person name="Warr A."/>
            <person name="Hall R."/>
            <person name="Kim K."/>
            <person name="Hume D.A."/>
            <person name="Talbot R."/>
            <person name="Chow W."/>
            <person name="Howe K."/>
            <person name="Schwartz A.S."/>
            <person name="Watson M."/>
            <person name="Archibald A.L."/>
            <person name="Phillippy A.M."/>
            <person name="Smith T.P.L."/>
        </authorList>
    </citation>
    <scope>NUCLEOTIDE SEQUENCE [LARGE SCALE GENOMIC DNA]</scope>
</reference>
<feature type="region of interest" description="Disordered" evidence="1">
    <location>
        <begin position="1"/>
        <end position="180"/>
    </location>
</feature>
<reference evidence="2" key="2">
    <citation type="submission" date="2025-08" db="UniProtKB">
        <authorList>
            <consortium name="Ensembl"/>
        </authorList>
    </citation>
    <scope>IDENTIFICATION</scope>
</reference>
<dbReference type="Ensembl" id="ENSSSCT00070035524.1">
    <property type="protein sequence ID" value="ENSSSCP00070029686.1"/>
    <property type="gene ID" value="ENSSSCG00070018011.1"/>
</dbReference>
<evidence type="ECO:0000256" key="1">
    <source>
        <dbReference type="SAM" id="MobiDB-lite"/>
    </source>
</evidence>
<name>A0A4X1UMK4_PIG</name>
<sequence>PTSASCSAPRGQPMRPLIQTALPHKVKRQKNRYVKSNPGLFPKGERQSLPSMEQQAAGATDSIKPAPPSQGVEAKGGEFMPQVRQKQKQKQKNKKILDGLSFKRNRKGDRSTFSPTEEEQKGEMSTCSEEGTPQERKTKGAEASVDSRGRDTEEEGPQAAEPSTPLGLESGPTPMSKQSE</sequence>
<evidence type="ECO:0000313" key="2">
    <source>
        <dbReference type="Ensembl" id="ENSSSCP00070029686.1"/>
    </source>
</evidence>
<feature type="compositionally biased region" description="Basic residues" evidence="1">
    <location>
        <begin position="24"/>
        <end position="33"/>
    </location>
</feature>
<evidence type="ECO:0000313" key="3">
    <source>
        <dbReference type="Proteomes" id="UP000314985"/>
    </source>
</evidence>